<accession>A0A242NUB4</accession>
<comment type="caution">
    <text evidence="2">The sequence shown here is derived from an EMBL/GenBank/DDBJ whole genome shotgun (WGS) entry which is preliminary data.</text>
</comment>
<evidence type="ECO:0000313" key="3">
    <source>
        <dbReference type="Proteomes" id="UP000194968"/>
    </source>
</evidence>
<dbReference type="OrthoDB" id="9800856at2"/>
<keyword evidence="1" id="KW-0378">Hydrolase</keyword>
<evidence type="ECO:0000256" key="1">
    <source>
        <dbReference type="ARBA" id="ARBA00022801"/>
    </source>
</evidence>
<evidence type="ECO:0000313" key="2">
    <source>
        <dbReference type="EMBL" id="OTQ49476.1"/>
    </source>
</evidence>
<dbReference type="RefSeq" id="WP_086320580.1">
    <property type="nucleotide sequence ID" value="NZ_CP132382.1"/>
</dbReference>
<protein>
    <submittedName>
        <fullName evidence="2">4-hydroxybenzoyl-CoA thioesterase</fullName>
    </submittedName>
</protein>
<dbReference type="GO" id="GO:0016787">
    <property type="term" value="F:hydrolase activity"/>
    <property type="evidence" value="ECO:0007669"/>
    <property type="project" value="UniProtKB-KW"/>
</dbReference>
<dbReference type="GeneID" id="99745543"/>
<sequence>MNNFNNCYITIDYTPSFHDTDAMGVVWHGNYLKFFEKAREALFRKFNYGYKEMIDSGYLWPIVDAKIKYTAPALAEQTLEINAKLEEYEHRIKISYLIKDKKTGKKTTSGYTIQVAVSAANQEMTFVTPDIFLQCFGLIK</sequence>
<dbReference type="Gene3D" id="3.10.129.10">
    <property type="entry name" value="Hotdog Thioesterase"/>
    <property type="match status" value="1"/>
</dbReference>
<name>A0A242NUB4_9GAMM</name>
<dbReference type="InterPro" id="IPR029069">
    <property type="entry name" value="HotDog_dom_sf"/>
</dbReference>
<dbReference type="AlphaFoldDB" id="A0A242NUB4"/>
<dbReference type="Pfam" id="PF13279">
    <property type="entry name" value="4HBT_2"/>
    <property type="match status" value="1"/>
</dbReference>
<gene>
    <name evidence="2" type="ORF">B6D06_06640</name>
</gene>
<dbReference type="NCBIfam" id="TIGR00051">
    <property type="entry name" value="YbgC/FadM family acyl-CoA thioesterase"/>
    <property type="match status" value="1"/>
</dbReference>
<dbReference type="EMBL" id="NASK01000095">
    <property type="protein sequence ID" value="OTQ49476.1"/>
    <property type="molecule type" value="Genomic_DNA"/>
</dbReference>
<dbReference type="InterPro" id="IPR006684">
    <property type="entry name" value="YbgC/YbaW"/>
</dbReference>
<organism evidence="2 3">
    <name type="scientific">Gilliamella apis</name>
    <dbReference type="NCBI Taxonomy" id="1970738"/>
    <lineage>
        <taxon>Bacteria</taxon>
        <taxon>Pseudomonadati</taxon>
        <taxon>Pseudomonadota</taxon>
        <taxon>Gammaproteobacteria</taxon>
        <taxon>Orbales</taxon>
        <taxon>Orbaceae</taxon>
        <taxon>Gilliamella</taxon>
    </lineage>
</organism>
<dbReference type="SUPFAM" id="SSF54637">
    <property type="entry name" value="Thioesterase/thiol ester dehydrase-isomerase"/>
    <property type="match status" value="1"/>
</dbReference>
<reference evidence="2 3" key="1">
    <citation type="submission" date="2017-03" db="EMBL/GenBank/DDBJ databases">
        <title>Comparative genomics of honeybee gut symbionts reveal geographically distinct and subgroup specific antibiotic resistance.</title>
        <authorList>
            <person name="Ludvigsen J."/>
            <person name="Porcellato D."/>
            <person name="Labee-Lund T.M."/>
            <person name="Amdam G.V."/>
            <person name="Rudi K."/>
        </authorList>
    </citation>
    <scope>NUCLEOTIDE SEQUENCE [LARGE SCALE GENOMIC DNA]</scope>
    <source>
        <strain evidence="2 3">A-4-12</strain>
    </source>
</reference>
<proteinExistence type="predicted"/>
<dbReference type="CDD" id="cd00586">
    <property type="entry name" value="4HBT"/>
    <property type="match status" value="1"/>
</dbReference>
<dbReference type="Proteomes" id="UP000194968">
    <property type="component" value="Unassembled WGS sequence"/>
</dbReference>